<dbReference type="SMART" id="SM00421">
    <property type="entry name" value="HTH_LUXR"/>
    <property type="match status" value="1"/>
</dbReference>
<keyword evidence="1" id="KW-0805">Transcription regulation</keyword>
<dbReference type="GO" id="GO:0003677">
    <property type="term" value="F:DNA binding"/>
    <property type="evidence" value="ECO:0007669"/>
    <property type="project" value="UniProtKB-KW"/>
</dbReference>
<gene>
    <name evidence="5" type="ORF">C7K25_11465</name>
</gene>
<dbReference type="PRINTS" id="PR00038">
    <property type="entry name" value="HTHLUXR"/>
</dbReference>
<dbReference type="SUPFAM" id="SSF46894">
    <property type="entry name" value="C-terminal effector domain of the bipartite response regulators"/>
    <property type="match status" value="1"/>
</dbReference>
<evidence type="ECO:0000313" key="6">
    <source>
        <dbReference type="Proteomes" id="UP001170379"/>
    </source>
</evidence>
<protein>
    <submittedName>
        <fullName evidence="5">DNA-binding response regulator</fullName>
    </submittedName>
</protein>
<proteinExistence type="predicted"/>
<dbReference type="PANTHER" id="PTHR44688:SF16">
    <property type="entry name" value="DNA-BINDING TRANSCRIPTIONAL ACTIVATOR DEVR_DOSR"/>
    <property type="match status" value="1"/>
</dbReference>
<dbReference type="EMBL" id="PXVD01000018">
    <property type="protein sequence ID" value="MDJ1371978.1"/>
    <property type="molecule type" value="Genomic_DNA"/>
</dbReference>
<comment type="caution">
    <text evidence="5">The sequence shown here is derived from an EMBL/GenBank/DDBJ whole genome shotgun (WGS) entry which is preliminary data.</text>
</comment>
<evidence type="ECO:0000256" key="1">
    <source>
        <dbReference type="ARBA" id="ARBA00023015"/>
    </source>
</evidence>
<feature type="domain" description="HTH luxR-type" evidence="4">
    <location>
        <begin position="873"/>
        <end position="935"/>
    </location>
</feature>
<reference evidence="5" key="1">
    <citation type="submission" date="2018-03" db="EMBL/GenBank/DDBJ databases">
        <authorList>
            <person name="Nunes O.C."/>
            <person name="Lopes A.R."/>
            <person name="Froufe H."/>
            <person name="Munoz-Merida A."/>
            <person name="Barroso C."/>
            <person name="Egas C."/>
        </authorList>
    </citation>
    <scope>NUCLEOTIDE SEQUENCE</scope>
    <source>
        <strain evidence="5">ON4</strain>
    </source>
</reference>
<sequence length="935" mass="103707">MREFYVPAVPLLTPVESAERLLADAFSQTSPDQGTLITFRGMPGAGVDRVLQTALEYAREHEWLDFFVTLVPWEHDVPYSALERVCLKMVGLRHLLPDLVPDRDPIELGRRVLQALDAHFDVDDRTMLMVFDHLECCDPMSSVVFRYIVMRATARGANFVLGDSLAYPIDLGDELRQMVYTEPNAHLVILPEWSAEDIVTYVGHQVGSGVAVGEGERIRQLTGGRYEAVRLYLNNVSEDHLEDLGRIRTLPTVTSARMPPAPWPTDGELSEITRLAAEVCALQPDGVSVQKLKLVSNRVGVTFTSESVADGGVVIMNSLTGMLHLYDPLSAPDILERADPERVRIIHSGLADLTFGNESRIHELLSWPEIDAVAVAKTLETAADLEDGGYGQETLDLLDVAIERAQESGFGNGEYRALLRKFGHVFLRQSSPLQYQGRISDFAKFTDDAEFMFIYLWLRTVKAHGRLDARDARLAYLEGPPENIDHEFMQAEVSRMELLSALQTGPEATIAAVQDTVPRYAALVGKTPDNPELRWIDPGARLLFIEALVFVFGVSAGNVAGSSDEARQLAQQARALPDDSTEAVDVLTLAALVLGGRGDRFVDEASEIILEAKRRLKKVSRTMFVRGQLDVVDLDLTIRRGDWQEARANIDEAFVRAFDGLDMPTRIAIPALKAWLLAAEGHLDEAERYLTVAKEADQYRYPGYGIEMLPVTESQLAMARKGPQAALELLEAATPEPRYLGSLRIRGARIEILAAMGRFDEALPIWQEIEQIEAALAFEGPSEYSWLGAVEPASRGDIHGTVAIFERGAREARSSFTAAKCHLALANLYARVRGQRDLAREEFAAAREGFHEVGATAYIADAEAQVKRFSSENQRRMAELTRREIQVARLAARGWRNKEIARELNIGVATVAFHMSNALEKLGVSKRSELPSDLE</sequence>
<evidence type="ECO:0000256" key="2">
    <source>
        <dbReference type="ARBA" id="ARBA00023125"/>
    </source>
</evidence>
<dbReference type="PANTHER" id="PTHR44688">
    <property type="entry name" value="DNA-BINDING TRANSCRIPTIONAL ACTIVATOR DEVR_DOSR"/>
    <property type="match status" value="1"/>
</dbReference>
<organism evidence="5 6">
    <name type="scientific">Gulosibacter molinativorax</name>
    <dbReference type="NCBI Taxonomy" id="256821"/>
    <lineage>
        <taxon>Bacteria</taxon>
        <taxon>Bacillati</taxon>
        <taxon>Actinomycetota</taxon>
        <taxon>Actinomycetes</taxon>
        <taxon>Micrococcales</taxon>
        <taxon>Microbacteriaceae</taxon>
        <taxon>Gulosibacter</taxon>
    </lineage>
</organism>
<dbReference type="Gene3D" id="1.10.10.10">
    <property type="entry name" value="Winged helix-like DNA-binding domain superfamily/Winged helix DNA-binding domain"/>
    <property type="match status" value="1"/>
</dbReference>
<dbReference type="CDD" id="cd06170">
    <property type="entry name" value="LuxR_C_like"/>
    <property type="match status" value="1"/>
</dbReference>
<accession>A0ABT7C9U1</accession>
<dbReference type="PROSITE" id="PS00622">
    <property type="entry name" value="HTH_LUXR_1"/>
    <property type="match status" value="1"/>
</dbReference>
<dbReference type="PROSITE" id="PS50043">
    <property type="entry name" value="HTH_LUXR_2"/>
    <property type="match status" value="1"/>
</dbReference>
<dbReference type="InterPro" id="IPR011990">
    <property type="entry name" value="TPR-like_helical_dom_sf"/>
</dbReference>
<keyword evidence="3" id="KW-0804">Transcription</keyword>
<evidence type="ECO:0000313" key="5">
    <source>
        <dbReference type="EMBL" id="MDJ1371978.1"/>
    </source>
</evidence>
<keyword evidence="6" id="KW-1185">Reference proteome</keyword>
<dbReference type="RefSeq" id="WP_026936476.1">
    <property type="nucleotide sequence ID" value="NZ_CP028426.1"/>
</dbReference>
<keyword evidence="2 5" id="KW-0238">DNA-binding</keyword>
<evidence type="ECO:0000256" key="3">
    <source>
        <dbReference type="ARBA" id="ARBA00023163"/>
    </source>
</evidence>
<name>A0ABT7C9U1_9MICO</name>
<dbReference type="InterPro" id="IPR016032">
    <property type="entry name" value="Sig_transdc_resp-reg_C-effctor"/>
</dbReference>
<dbReference type="Pfam" id="PF00196">
    <property type="entry name" value="GerE"/>
    <property type="match status" value="1"/>
</dbReference>
<dbReference type="InterPro" id="IPR000792">
    <property type="entry name" value="Tscrpt_reg_LuxR_C"/>
</dbReference>
<reference evidence="5" key="2">
    <citation type="journal article" date="2022" name="Sci. Rep.">
        <title>In silico prediction of the enzymes involved in the degradation of the herbicide molinate by Gulosibacter molinativorax ON4T.</title>
        <authorList>
            <person name="Lopes A.R."/>
            <person name="Bunin E."/>
            <person name="Viana A.T."/>
            <person name="Froufe H."/>
            <person name="Munoz-Merida A."/>
            <person name="Pinho D."/>
            <person name="Figueiredo J."/>
            <person name="Barroso C."/>
            <person name="Vaz-Moreira I."/>
            <person name="Bellanger X."/>
            <person name="Egas C."/>
            <person name="Nunes O.C."/>
        </authorList>
    </citation>
    <scope>NUCLEOTIDE SEQUENCE</scope>
    <source>
        <strain evidence="5">ON4</strain>
    </source>
</reference>
<dbReference type="Proteomes" id="UP001170379">
    <property type="component" value="Unassembled WGS sequence"/>
</dbReference>
<evidence type="ECO:0000259" key="4">
    <source>
        <dbReference type="PROSITE" id="PS50043"/>
    </source>
</evidence>
<dbReference type="Gene3D" id="1.25.40.10">
    <property type="entry name" value="Tetratricopeptide repeat domain"/>
    <property type="match status" value="1"/>
</dbReference>
<dbReference type="InterPro" id="IPR036388">
    <property type="entry name" value="WH-like_DNA-bd_sf"/>
</dbReference>